<dbReference type="Pfam" id="PF00076">
    <property type="entry name" value="RRM_1"/>
    <property type="match status" value="2"/>
</dbReference>
<proteinExistence type="predicted"/>
<name>A0AA42B3F4_PAPNU</name>
<protein>
    <recommendedName>
        <fullName evidence="5">RRM domain-containing protein</fullName>
    </recommendedName>
</protein>
<evidence type="ECO:0000256" key="4">
    <source>
        <dbReference type="SAM" id="Phobius"/>
    </source>
</evidence>
<dbReference type="GO" id="GO:0005634">
    <property type="term" value="C:nucleus"/>
    <property type="evidence" value="ECO:0007669"/>
    <property type="project" value="TreeGrafter"/>
</dbReference>
<dbReference type="EMBL" id="JAJJMA010318972">
    <property type="protein sequence ID" value="MCL7049679.1"/>
    <property type="molecule type" value="Genomic_DNA"/>
</dbReference>
<dbReference type="InterPro" id="IPR050886">
    <property type="entry name" value="RNA-binding_reg"/>
</dbReference>
<evidence type="ECO:0000313" key="7">
    <source>
        <dbReference type="Proteomes" id="UP001177140"/>
    </source>
</evidence>
<dbReference type="Proteomes" id="UP001177140">
    <property type="component" value="Unassembled WGS sequence"/>
</dbReference>
<feature type="region of interest" description="Disordered" evidence="3">
    <location>
        <begin position="1"/>
        <end position="30"/>
    </location>
</feature>
<organism evidence="6 7">
    <name type="scientific">Papaver nudicaule</name>
    <name type="common">Iceland poppy</name>
    <dbReference type="NCBI Taxonomy" id="74823"/>
    <lineage>
        <taxon>Eukaryota</taxon>
        <taxon>Viridiplantae</taxon>
        <taxon>Streptophyta</taxon>
        <taxon>Embryophyta</taxon>
        <taxon>Tracheophyta</taxon>
        <taxon>Spermatophyta</taxon>
        <taxon>Magnoliopsida</taxon>
        <taxon>Ranunculales</taxon>
        <taxon>Papaveraceae</taxon>
        <taxon>Papaveroideae</taxon>
        <taxon>Papaver</taxon>
    </lineage>
</organism>
<keyword evidence="7" id="KW-1185">Reference proteome</keyword>
<feature type="transmembrane region" description="Helical" evidence="4">
    <location>
        <begin position="292"/>
        <end position="309"/>
    </location>
</feature>
<keyword evidence="4" id="KW-1133">Transmembrane helix</keyword>
<dbReference type="PANTHER" id="PTHR48024:SF9">
    <property type="entry name" value="UBP1-ASSOCIATED PROTEINS 1A-RELATED"/>
    <property type="match status" value="1"/>
</dbReference>
<keyword evidence="4" id="KW-0472">Membrane</keyword>
<dbReference type="SMART" id="SM00360">
    <property type="entry name" value="RRM"/>
    <property type="match status" value="2"/>
</dbReference>
<dbReference type="SUPFAM" id="SSF54928">
    <property type="entry name" value="RNA-binding domain, RBD"/>
    <property type="match status" value="2"/>
</dbReference>
<dbReference type="PANTHER" id="PTHR48024">
    <property type="entry name" value="GEO13361P1-RELATED"/>
    <property type="match status" value="1"/>
</dbReference>
<reference evidence="6" key="1">
    <citation type="submission" date="2022-03" db="EMBL/GenBank/DDBJ databases">
        <title>A functionally conserved STORR gene fusion in Papaver species that diverged 16.8 million years ago.</title>
        <authorList>
            <person name="Catania T."/>
        </authorList>
    </citation>
    <scope>NUCLEOTIDE SEQUENCE</scope>
    <source>
        <strain evidence="6">S-191538</strain>
    </source>
</reference>
<dbReference type="PROSITE" id="PS50102">
    <property type="entry name" value="RRM"/>
    <property type="match status" value="2"/>
</dbReference>
<feature type="domain" description="RRM" evidence="5">
    <location>
        <begin position="171"/>
        <end position="260"/>
    </location>
</feature>
<dbReference type="AlphaFoldDB" id="A0AA42B3F4"/>
<keyword evidence="1 2" id="KW-0694">RNA-binding</keyword>
<evidence type="ECO:0000313" key="6">
    <source>
        <dbReference type="EMBL" id="MCL7049679.1"/>
    </source>
</evidence>
<comment type="caution">
    <text evidence="6">The sequence shown here is derived from an EMBL/GenBank/DDBJ whole genome shotgun (WGS) entry which is preliminary data.</text>
</comment>
<evidence type="ECO:0000256" key="2">
    <source>
        <dbReference type="PROSITE-ProRule" id="PRU00176"/>
    </source>
</evidence>
<evidence type="ECO:0000259" key="5">
    <source>
        <dbReference type="PROSITE" id="PS50102"/>
    </source>
</evidence>
<sequence length="310" mass="34861">MARNPRVKAEEDTEPETDSEEDAEEETDSEEDIIKLLEPFTKLQLIDIFRSLSTNNKGIISEIQQQADQNPSHLKIFVHGLPLETTSDDLKEIFSSYGEIEDCNVVTDKGRSGRCYGFILYKHRKSVVKALKEPIKKIGNRFTACNLASSGPIHVPQLQRQNSTREEILQRKIFVGNVNDSHFEITGEKLYSFFSKYGEIEAGPLGYDFNTGRFKGYALFIYKTVEGATRALEEPIKNFNGHPLYCEMAADDYRVDDTSCQIGTSGHGLAKPPALARAGECLASVGYYLDKLILFLLFFVGVLFLLCTVF</sequence>
<dbReference type="InterPro" id="IPR035979">
    <property type="entry name" value="RBD_domain_sf"/>
</dbReference>
<dbReference type="GO" id="GO:0003723">
    <property type="term" value="F:RNA binding"/>
    <property type="evidence" value="ECO:0007669"/>
    <property type="project" value="UniProtKB-UniRule"/>
</dbReference>
<dbReference type="InterPro" id="IPR012677">
    <property type="entry name" value="Nucleotide-bd_a/b_plait_sf"/>
</dbReference>
<dbReference type="InterPro" id="IPR000504">
    <property type="entry name" value="RRM_dom"/>
</dbReference>
<accession>A0AA42B3F4</accession>
<feature type="compositionally biased region" description="Acidic residues" evidence="3">
    <location>
        <begin position="11"/>
        <end position="30"/>
    </location>
</feature>
<evidence type="ECO:0000256" key="3">
    <source>
        <dbReference type="SAM" id="MobiDB-lite"/>
    </source>
</evidence>
<dbReference type="Gene3D" id="3.30.70.330">
    <property type="match status" value="2"/>
</dbReference>
<gene>
    <name evidence="6" type="ORF">MKW94_013708</name>
</gene>
<evidence type="ECO:0000256" key="1">
    <source>
        <dbReference type="ARBA" id="ARBA00022884"/>
    </source>
</evidence>
<keyword evidence="4" id="KW-0812">Transmembrane</keyword>
<feature type="domain" description="RRM" evidence="5">
    <location>
        <begin position="74"/>
        <end position="160"/>
    </location>
</feature>